<name>A0A3N2CZN2_9ACTN</name>
<dbReference type="CDD" id="cd09105">
    <property type="entry name" value="PLDc_vPLD1_2_like_2"/>
    <property type="match status" value="1"/>
</dbReference>
<evidence type="ECO:0000256" key="4">
    <source>
        <dbReference type="ARBA" id="ARBA00023098"/>
    </source>
</evidence>
<dbReference type="AlphaFoldDB" id="A0A3N2CZN2"/>
<dbReference type="EMBL" id="RKHO01000001">
    <property type="protein sequence ID" value="ROR92858.1"/>
    <property type="molecule type" value="Genomic_DNA"/>
</dbReference>
<evidence type="ECO:0000256" key="2">
    <source>
        <dbReference type="ARBA" id="ARBA00022737"/>
    </source>
</evidence>
<dbReference type="Pfam" id="PF13091">
    <property type="entry name" value="PLDc_2"/>
    <property type="match status" value="1"/>
</dbReference>
<proteinExistence type="predicted"/>
<dbReference type="PANTHER" id="PTHR18896">
    <property type="entry name" value="PHOSPHOLIPASE D"/>
    <property type="match status" value="1"/>
</dbReference>
<accession>A0A3N2CZN2</accession>
<keyword evidence="8" id="KW-1185">Reference proteome</keyword>
<dbReference type="Gene3D" id="3.30.870.10">
    <property type="entry name" value="Endonuclease Chain A"/>
    <property type="match status" value="2"/>
</dbReference>
<feature type="domain" description="PLD phosphodiesterase" evidence="6">
    <location>
        <begin position="138"/>
        <end position="171"/>
    </location>
</feature>
<dbReference type="PANTHER" id="PTHR18896:SF76">
    <property type="entry name" value="PHOSPHOLIPASE"/>
    <property type="match status" value="1"/>
</dbReference>
<dbReference type="OrthoDB" id="8828485at2"/>
<evidence type="ECO:0000313" key="7">
    <source>
        <dbReference type="EMBL" id="ROR92858.1"/>
    </source>
</evidence>
<evidence type="ECO:0000256" key="1">
    <source>
        <dbReference type="ARBA" id="ARBA00000798"/>
    </source>
</evidence>
<dbReference type="GO" id="GO:0004630">
    <property type="term" value="F:phospholipase D activity"/>
    <property type="evidence" value="ECO:0007669"/>
    <property type="project" value="UniProtKB-EC"/>
</dbReference>
<sequence length="543" mass="61388">MHHTDWLLTQAERGNPDTRLDDVHPGQVAWSEGNEVRPLVHGATYFAELYERLEETRRGDVVFLTDWQGDADERLTGEPGSEVVEVLGRADERGVDVRGLIWRSHWERLNFNAAENRLLGRQLQARGAEVLLDMRVRSGGSHHQKLVVIRYRDRPERDVAYVGGIDLCHSRRDDIHHQGDPQALDLADEYGATPPWHDVQAAITGPAVHDVETVFRERWEDPTPLTRHPVYWLQDKLFRLDMTPDALPEQAPPPPPVPGANHHVQLLRTYPNLRHGRDYPFARGGERSVARGYSKAVSRARRLVYVEDQYLWGEQVGDVFVEALRRNKDLFVVAVVPIHTDQDSFVARVPQMLGRSRAMREMTDAAPGRVAIYGIENHQGTPVYVHAKVCVMDDTWATVGSDNFNRRSWTHDSELSAVVVDPSAPDHSPYARRLRLTLAAEHLDRPAVVDPQDPSRPDELLEVMADCVEPADFFAAYAESADRLDAWHAAGKPGERPPGRLRRLVPPELDPLQRALSVLPYTHLHDPDGRPGPLRRLGRLGGF</sequence>
<gene>
    <name evidence="7" type="ORF">EDD33_3759</name>
</gene>
<protein>
    <submittedName>
        <fullName evidence="7">Phosphatidylserine/phosphatidylglycerophosphate/ cardiolipin synthase-like enzyme</fullName>
    </submittedName>
</protein>
<dbReference type="Proteomes" id="UP000281738">
    <property type="component" value="Unassembled WGS sequence"/>
</dbReference>
<dbReference type="RefSeq" id="WP_123392538.1">
    <property type="nucleotide sequence ID" value="NZ_RKHO01000001.1"/>
</dbReference>
<dbReference type="SMART" id="SM00155">
    <property type="entry name" value="PLDc"/>
    <property type="match status" value="2"/>
</dbReference>
<dbReference type="PROSITE" id="PS50035">
    <property type="entry name" value="PLD"/>
    <property type="match status" value="2"/>
</dbReference>
<keyword evidence="3" id="KW-0378">Hydrolase</keyword>
<evidence type="ECO:0000256" key="3">
    <source>
        <dbReference type="ARBA" id="ARBA00022801"/>
    </source>
</evidence>
<evidence type="ECO:0000313" key="8">
    <source>
        <dbReference type="Proteomes" id="UP000281738"/>
    </source>
</evidence>
<comment type="caution">
    <text evidence="7">The sequence shown here is derived from an EMBL/GenBank/DDBJ whole genome shotgun (WGS) entry which is preliminary data.</text>
</comment>
<dbReference type="InterPro" id="IPR025202">
    <property type="entry name" value="PLD-like_dom"/>
</dbReference>
<dbReference type="SUPFAM" id="SSF56024">
    <property type="entry name" value="Phospholipase D/nuclease"/>
    <property type="match status" value="2"/>
</dbReference>
<dbReference type="GO" id="GO:0009395">
    <property type="term" value="P:phospholipid catabolic process"/>
    <property type="evidence" value="ECO:0007669"/>
    <property type="project" value="TreeGrafter"/>
</dbReference>
<feature type="region of interest" description="Disordered" evidence="5">
    <location>
        <begin position="524"/>
        <end position="543"/>
    </location>
</feature>
<feature type="domain" description="PLD phosphodiesterase" evidence="6">
    <location>
        <begin position="381"/>
        <end position="408"/>
    </location>
</feature>
<keyword evidence="4" id="KW-0443">Lipid metabolism</keyword>
<evidence type="ECO:0000259" key="6">
    <source>
        <dbReference type="PROSITE" id="PS50035"/>
    </source>
</evidence>
<comment type="catalytic activity">
    <reaction evidence="1">
        <text>a 1,2-diacyl-sn-glycero-3-phosphocholine + H2O = a 1,2-diacyl-sn-glycero-3-phosphate + choline + H(+)</text>
        <dbReference type="Rhea" id="RHEA:14445"/>
        <dbReference type="ChEBI" id="CHEBI:15354"/>
        <dbReference type="ChEBI" id="CHEBI:15377"/>
        <dbReference type="ChEBI" id="CHEBI:15378"/>
        <dbReference type="ChEBI" id="CHEBI:57643"/>
        <dbReference type="ChEBI" id="CHEBI:58608"/>
        <dbReference type="EC" id="3.1.4.4"/>
    </reaction>
</comment>
<reference evidence="7 8" key="1">
    <citation type="submission" date="2018-11" db="EMBL/GenBank/DDBJ databases">
        <title>Sequencing the genomes of 1000 actinobacteria strains.</title>
        <authorList>
            <person name="Klenk H.-P."/>
        </authorList>
    </citation>
    <scope>NUCLEOTIDE SEQUENCE [LARGE SCALE GENOMIC DNA]</scope>
    <source>
        <strain evidence="7 8">DSM 12652</strain>
    </source>
</reference>
<evidence type="ECO:0000256" key="5">
    <source>
        <dbReference type="SAM" id="MobiDB-lite"/>
    </source>
</evidence>
<dbReference type="InterPro" id="IPR015679">
    <property type="entry name" value="PLipase_D_fam"/>
</dbReference>
<dbReference type="CDD" id="cd09104">
    <property type="entry name" value="PLDc_vPLD1_2_like_1"/>
    <property type="match status" value="1"/>
</dbReference>
<dbReference type="InterPro" id="IPR001736">
    <property type="entry name" value="PLipase_D/transphosphatidylase"/>
</dbReference>
<organism evidence="7 8">
    <name type="scientific">Nocardioides aurantiacus</name>
    <dbReference type="NCBI Taxonomy" id="86796"/>
    <lineage>
        <taxon>Bacteria</taxon>
        <taxon>Bacillati</taxon>
        <taxon>Actinomycetota</taxon>
        <taxon>Actinomycetes</taxon>
        <taxon>Propionibacteriales</taxon>
        <taxon>Nocardioidaceae</taxon>
        <taxon>Nocardioides</taxon>
    </lineage>
</organism>
<keyword evidence="2" id="KW-0677">Repeat</keyword>